<dbReference type="InterPro" id="IPR043129">
    <property type="entry name" value="ATPase_NBD"/>
</dbReference>
<dbReference type="InterPro" id="IPR000600">
    <property type="entry name" value="ROK"/>
</dbReference>
<dbReference type="Proteomes" id="UP001620520">
    <property type="component" value="Unassembled WGS sequence"/>
</dbReference>
<dbReference type="Gene3D" id="3.30.420.40">
    <property type="match status" value="2"/>
</dbReference>
<reference evidence="3 4" key="1">
    <citation type="submission" date="2024-10" db="EMBL/GenBank/DDBJ databases">
        <title>Novel secondary metabolite-producing bacteria for plant disease control.</title>
        <authorList>
            <person name="Chevrette M."/>
        </authorList>
    </citation>
    <scope>NUCLEOTIDE SEQUENCE [LARGE SCALE GENOMIC DNA]</scope>
    <source>
        <strain evidence="3 4">J30 TE3557</strain>
    </source>
</reference>
<feature type="region of interest" description="Disordered" evidence="2">
    <location>
        <begin position="326"/>
        <end position="355"/>
    </location>
</feature>
<dbReference type="GO" id="GO:0004340">
    <property type="term" value="F:glucokinase activity"/>
    <property type="evidence" value="ECO:0007669"/>
    <property type="project" value="UniProtKB-EC"/>
</dbReference>
<dbReference type="PANTHER" id="PTHR18964">
    <property type="entry name" value="ROK (REPRESSOR, ORF, KINASE) FAMILY"/>
    <property type="match status" value="1"/>
</dbReference>
<comment type="caution">
    <text evidence="3">The sequence shown here is derived from an EMBL/GenBank/DDBJ whole genome shotgun (WGS) entry which is preliminary data.</text>
</comment>
<proteinExistence type="inferred from homology"/>
<dbReference type="PANTHER" id="PTHR18964:SF169">
    <property type="entry name" value="N-ACETYLMANNOSAMINE KINASE"/>
    <property type="match status" value="1"/>
</dbReference>
<organism evidence="3 4">
    <name type="scientific">Paenarthrobacter histidinolovorans</name>
    <dbReference type="NCBI Taxonomy" id="43664"/>
    <lineage>
        <taxon>Bacteria</taxon>
        <taxon>Bacillati</taxon>
        <taxon>Actinomycetota</taxon>
        <taxon>Actinomycetes</taxon>
        <taxon>Micrococcales</taxon>
        <taxon>Micrococcaceae</taxon>
        <taxon>Paenarthrobacter</taxon>
    </lineage>
</organism>
<evidence type="ECO:0000313" key="4">
    <source>
        <dbReference type="Proteomes" id="UP001620520"/>
    </source>
</evidence>
<dbReference type="EC" id="2.7.1.2" evidence="3"/>
<evidence type="ECO:0000313" key="3">
    <source>
        <dbReference type="EMBL" id="MFK4637680.1"/>
    </source>
</evidence>
<gene>
    <name evidence="3" type="ORF">ABIA52_000569</name>
</gene>
<feature type="compositionally biased region" description="Low complexity" evidence="2">
    <location>
        <begin position="334"/>
        <end position="348"/>
    </location>
</feature>
<dbReference type="SUPFAM" id="SSF53067">
    <property type="entry name" value="Actin-like ATPase domain"/>
    <property type="match status" value="1"/>
</dbReference>
<keyword evidence="4" id="KW-1185">Reference proteome</keyword>
<accession>A0ABW8N0Z5</accession>
<protein>
    <submittedName>
        <fullName evidence="3">Glucokinase</fullName>
        <ecNumber evidence="3">2.7.1.2</ecNumber>
    </submittedName>
</protein>
<dbReference type="EMBL" id="JBIYEW010000003">
    <property type="protein sequence ID" value="MFK4637680.1"/>
    <property type="molecule type" value="Genomic_DNA"/>
</dbReference>
<sequence length="355" mass="36473">MIQTTTRVSSRTVRIGVDIGGTKIEAVAIDEDCNVLHAVRRPTVRGNEALLSTLFGVLKELRGAETLADCSVSGLGIGIPGTVDTASGYVANAVNVGVTSLALGSLVEAEQGLPVSVENDVNAAALGAHYLLADGDTSGSSAYLNLGTGLAAGYVSNGVVVRGASGAAGEIGHLPLGHQGEECPCGQKGCLELIASGSGIARRWPAESQWPAVALFEAALDGDPLAKVVQQRFFEGVATAIRILGLTYDPSSIYVGGGLNALGQPLLKGIQRELVRFSSPSPFLGSLALGDRIQLVPQGLPIGSVGAAMAADQQLLLPNNLKEDPWQKSLLSATTPRPETSQQPSSPSKSPPTRP</sequence>
<evidence type="ECO:0000256" key="1">
    <source>
        <dbReference type="ARBA" id="ARBA00006479"/>
    </source>
</evidence>
<dbReference type="Pfam" id="PF00480">
    <property type="entry name" value="ROK"/>
    <property type="match status" value="1"/>
</dbReference>
<evidence type="ECO:0000256" key="2">
    <source>
        <dbReference type="SAM" id="MobiDB-lite"/>
    </source>
</evidence>
<comment type="similarity">
    <text evidence="1">Belongs to the ROK (NagC/XylR) family.</text>
</comment>
<keyword evidence="3" id="KW-0808">Transferase</keyword>
<name>A0ABW8N0Z5_9MICC</name>
<dbReference type="RefSeq" id="WP_404593487.1">
    <property type="nucleotide sequence ID" value="NZ_JBIYEW010000003.1"/>
</dbReference>